<evidence type="ECO:0000313" key="2">
    <source>
        <dbReference type="Proteomes" id="UP000038055"/>
    </source>
</evidence>
<evidence type="ECO:0000313" key="1">
    <source>
        <dbReference type="EMBL" id="CEN33457.1"/>
    </source>
</evidence>
<gene>
    <name evidence="1" type="ORF">CCYN2B_170011</name>
</gene>
<name>A0A0B7H6A0_9FLAO</name>
<sequence length="64" mass="7615">MKIILKILKFFLVLLKKDVILHYVIHNTANEKFNSCDLCSDGFKRECIYKNSSSVCRFLKKKWC</sequence>
<dbReference type="EMBL" id="CDOD01000009">
    <property type="protein sequence ID" value="CEN33457.1"/>
    <property type="molecule type" value="Genomic_DNA"/>
</dbReference>
<proteinExistence type="predicted"/>
<protein>
    <submittedName>
        <fullName evidence="1">Uncharacterized protein</fullName>
    </submittedName>
</protein>
<dbReference type="AlphaFoldDB" id="A0A0B7H6A0"/>
<reference evidence="2" key="1">
    <citation type="submission" date="2015-01" db="EMBL/GenBank/DDBJ databases">
        <authorList>
            <person name="MANFREDI Pablo"/>
        </authorList>
    </citation>
    <scope>NUCLEOTIDE SEQUENCE [LARGE SCALE GENOMIC DNA]</scope>
    <source>
        <strain evidence="2">Ccyn2B</strain>
    </source>
</reference>
<accession>A0A0B7H6A0</accession>
<dbReference type="Proteomes" id="UP000038055">
    <property type="component" value="Unassembled WGS sequence"/>
</dbReference>
<keyword evidence="2" id="KW-1185">Reference proteome</keyword>
<organism evidence="1 2">
    <name type="scientific">Capnocytophaga cynodegmi</name>
    <dbReference type="NCBI Taxonomy" id="28189"/>
    <lineage>
        <taxon>Bacteria</taxon>
        <taxon>Pseudomonadati</taxon>
        <taxon>Bacteroidota</taxon>
        <taxon>Flavobacteriia</taxon>
        <taxon>Flavobacteriales</taxon>
        <taxon>Flavobacteriaceae</taxon>
        <taxon>Capnocytophaga</taxon>
    </lineage>
</organism>